<reference evidence="1" key="1">
    <citation type="journal article" date="2019" name="MBio">
        <title>Virus Genomes from Deep Sea Sediments Expand the Ocean Megavirome and Support Independent Origins of Viral Gigantism.</title>
        <authorList>
            <person name="Backstrom D."/>
            <person name="Yutin N."/>
            <person name="Jorgensen S.L."/>
            <person name="Dharamshi J."/>
            <person name="Homa F."/>
            <person name="Zaremba-Niedwiedzka K."/>
            <person name="Spang A."/>
            <person name="Wolf Y.I."/>
            <person name="Koonin E.V."/>
            <person name="Ettema T.J."/>
        </authorList>
    </citation>
    <scope>NUCLEOTIDE SEQUENCE</scope>
</reference>
<evidence type="ECO:0000313" key="1">
    <source>
        <dbReference type="EMBL" id="QBK93916.1"/>
    </source>
</evidence>
<organism evidence="1">
    <name type="scientific">Pithovirus LCPAC406</name>
    <dbReference type="NCBI Taxonomy" id="2506599"/>
    <lineage>
        <taxon>Viruses</taxon>
        <taxon>Pithoviruses</taxon>
    </lineage>
</organism>
<accession>A0A481ZE53</accession>
<protein>
    <submittedName>
        <fullName evidence="1">Uncharacterized protein</fullName>
    </submittedName>
</protein>
<name>A0A481ZE53_9VIRU</name>
<proteinExistence type="predicted"/>
<gene>
    <name evidence="1" type="ORF">LCPAC406_02300</name>
</gene>
<dbReference type="EMBL" id="MK500607">
    <property type="protein sequence ID" value="QBK93916.1"/>
    <property type="molecule type" value="Genomic_DNA"/>
</dbReference>
<sequence length="493" mass="56250">MTDRLCGSTNTATGNPCARPLGKARLQRGEQHCSYHNKDVIEKKKKETHKICNACDEKKLLGEFHNDKRGKYRVKSTCKECVNASVRSRNYPRKAKGIKECISCKESKDVLSFGSDKNCSKDGLLSTCKECINSVRRSINYPRLTEGTFRCSSCDKIKDVKLFGPCKSVLRGLSTNCRECVNSINNPRQATGTKKCFTCKETKNVSLFYKNKRNKNGLTSSCIECTKIYSANRLMNFNAYMDDKYASMKSGHKERGLDMSITKKAFFRLYDDQKEICPGTHFNLQCVMKCDTNKNSRIHTGHYFNISSDRIDSNLGYIEGNVQLVTVGYNIIKGTLKESFLFRLCHDIDSHSEKISTSKKAKIDSIMEAFIRFKVTKARYRSRNSTKNIGFDLIPIQVYKMYEDQGGVCNISGRMITSNTDNRLRPKVGRHHFREENYMNLSIDRIDSSGDYTIDNIQLVSSCINFMKKDMCQDIFLKFCKAIAKAHPQDIES</sequence>
<dbReference type="Gene3D" id="3.30.40.220">
    <property type="match status" value="1"/>
</dbReference>